<dbReference type="InterPro" id="IPR022435">
    <property type="entry name" value="Surface-anchored_actinobac"/>
</dbReference>
<dbReference type="PROSITE" id="PS51318">
    <property type="entry name" value="TAT"/>
    <property type="match status" value="1"/>
</dbReference>
<reference evidence="4" key="1">
    <citation type="journal article" date="2019" name="Int. J. Syst. Evol. Microbiol.">
        <title>The Global Catalogue of Microorganisms (GCM) 10K type strain sequencing project: providing services to taxonomists for standard genome sequencing and annotation.</title>
        <authorList>
            <consortium name="The Broad Institute Genomics Platform"/>
            <consortium name="The Broad Institute Genome Sequencing Center for Infectious Disease"/>
            <person name="Wu L."/>
            <person name="Ma J."/>
        </authorList>
    </citation>
    <scope>NUCLEOTIDE SEQUENCE [LARGE SCALE GENOMIC DNA]</scope>
    <source>
        <strain evidence="4">JCM 16898</strain>
    </source>
</reference>
<dbReference type="NCBIfam" id="NF038134">
    <property type="entry name" value="choice_anch_M"/>
    <property type="match status" value="1"/>
</dbReference>
<keyword evidence="1" id="KW-0812">Transmembrane</keyword>
<keyword evidence="4" id="KW-1185">Reference proteome</keyword>
<dbReference type="InterPro" id="IPR006311">
    <property type="entry name" value="TAT_signal"/>
</dbReference>
<keyword evidence="1" id="KW-1133">Transmembrane helix</keyword>
<name>A0ABP6YQ33_9PSEU</name>
<organism evidence="3 4">
    <name type="scientific">Amycolatopsis ultiminotia</name>
    <dbReference type="NCBI Taxonomy" id="543629"/>
    <lineage>
        <taxon>Bacteria</taxon>
        <taxon>Bacillati</taxon>
        <taxon>Actinomycetota</taxon>
        <taxon>Actinomycetes</taxon>
        <taxon>Pseudonocardiales</taxon>
        <taxon>Pseudonocardiaceae</taxon>
        <taxon>Amycolatopsis</taxon>
    </lineage>
</organism>
<accession>A0ABP6YQ33</accession>
<sequence>MHHPVLRRRSARLAALLAAFAGATTLLAPVPASAFDPAADREVMGAGKHVDTIYPEVRDGKLAIRSLTPNGVKEPENLVLHIPETDSSHVKLPAGYGFLGPEGTEAWVTTEAQDQSVVWPGWSFEGIQRGLLKGTVKISYTGFSYAGDATAPRFAVTQPGGFDHTKVSQLLVPGSVFTSVSGEVGAHTHATWTFTAKGTYDIGFTVSASLADGTPVSDDATVRFQVGDLADTPADPVKQPDPPAAASLDHLTVVPNKVDGEYFVGQTVTLTAMLPAGAALGGSYRWYATKPGRTAPVLDEKQKTATYAEKPTRALDGTTVYVEHVGADGAVLDKSKPQKISVRALPPTTTLTVTPDRQTYPAGATASFTSVQNPPTADEHYHWYLRKPGEDSYEWIEESRLADQKLLITADLDGAEITARLFNADHAILSESAPLRISVSDATGAATNVRVTSAKPTYAPGETTTFTAVGAAPDSVIDWSVRKNGENEYAALGDSHGSTLSQKVDAAWHGAEIRAVVRDGSGAQVGEAMVPVVRVENPVAPRGQDVSSGVPAGLVIGGVAVLVLLIGGGVFFARLRSKTKA</sequence>
<protein>
    <recommendedName>
        <fullName evidence="5">Surface-anchored protein</fullName>
    </recommendedName>
</protein>
<dbReference type="Proteomes" id="UP001500689">
    <property type="component" value="Unassembled WGS sequence"/>
</dbReference>
<dbReference type="RefSeq" id="WP_344869313.1">
    <property type="nucleotide sequence ID" value="NZ_BAAAZN010000035.1"/>
</dbReference>
<dbReference type="EMBL" id="BAAAZN010000035">
    <property type="protein sequence ID" value="GAA3587397.1"/>
    <property type="molecule type" value="Genomic_DNA"/>
</dbReference>
<keyword evidence="1" id="KW-0472">Membrane</keyword>
<evidence type="ECO:0000313" key="4">
    <source>
        <dbReference type="Proteomes" id="UP001500689"/>
    </source>
</evidence>
<dbReference type="NCBIfam" id="TIGR03769">
    <property type="entry name" value="P_ac_wall_RPT"/>
    <property type="match status" value="1"/>
</dbReference>
<feature type="chain" id="PRO_5046730595" description="Surface-anchored protein" evidence="2">
    <location>
        <begin position="35"/>
        <end position="581"/>
    </location>
</feature>
<evidence type="ECO:0000256" key="1">
    <source>
        <dbReference type="SAM" id="Phobius"/>
    </source>
</evidence>
<evidence type="ECO:0000256" key="2">
    <source>
        <dbReference type="SAM" id="SignalP"/>
    </source>
</evidence>
<evidence type="ECO:0008006" key="5">
    <source>
        <dbReference type="Google" id="ProtNLM"/>
    </source>
</evidence>
<feature type="signal peptide" evidence="2">
    <location>
        <begin position="1"/>
        <end position="34"/>
    </location>
</feature>
<gene>
    <name evidence="3" type="ORF">GCM10022222_85080</name>
</gene>
<feature type="transmembrane region" description="Helical" evidence="1">
    <location>
        <begin position="552"/>
        <end position="573"/>
    </location>
</feature>
<evidence type="ECO:0000313" key="3">
    <source>
        <dbReference type="EMBL" id="GAA3587397.1"/>
    </source>
</evidence>
<proteinExistence type="predicted"/>
<comment type="caution">
    <text evidence="3">The sequence shown here is derived from an EMBL/GenBank/DDBJ whole genome shotgun (WGS) entry which is preliminary data.</text>
</comment>
<keyword evidence="2" id="KW-0732">Signal</keyword>